<feature type="transmembrane region" description="Helical" evidence="1">
    <location>
        <begin position="20"/>
        <end position="38"/>
    </location>
</feature>
<sequence>MIKQTYIEQILGMADAGKFLIIYGFSVLGVIFSLLLHVNNRDQFSDATPALFSWKFFFIDNLQRLGFTLMLLFFGIRFSSYLFGQDVSEWLGFLIGLCLDKVSQIFKNLTLEARK</sequence>
<name>A0ABW5YFL7_9SPHI</name>
<evidence type="ECO:0000313" key="2">
    <source>
        <dbReference type="EMBL" id="MFD2874029.1"/>
    </source>
</evidence>
<dbReference type="RefSeq" id="WP_377187905.1">
    <property type="nucleotide sequence ID" value="NZ_JBHUPD010000003.1"/>
</dbReference>
<evidence type="ECO:0000256" key="1">
    <source>
        <dbReference type="SAM" id="Phobius"/>
    </source>
</evidence>
<gene>
    <name evidence="2" type="ORF">ACFS5N_16220</name>
</gene>
<keyword evidence="1" id="KW-1133">Transmembrane helix</keyword>
<keyword evidence="1" id="KW-0812">Transmembrane</keyword>
<dbReference type="Proteomes" id="UP001597557">
    <property type="component" value="Unassembled WGS sequence"/>
</dbReference>
<organism evidence="2 3">
    <name type="scientific">Mucilaginibacter ximonensis</name>
    <dbReference type="NCBI Taxonomy" id="538021"/>
    <lineage>
        <taxon>Bacteria</taxon>
        <taxon>Pseudomonadati</taxon>
        <taxon>Bacteroidota</taxon>
        <taxon>Sphingobacteriia</taxon>
        <taxon>Sphingobacteriales</taxon>
        <taxon>Sphingobacteriaceae</taxon>
        <taxon>Mucilaginibacter</taxon>
    </lineage>
</organism>
<feature type="transmembrane region" description="Helical" evidence="1">
    <location>
        <begin position="65"/>
        <end position="84"/>
    </location>
</feature>
<reference evidence="3" key="1">
    <citation type="journal article" date="2019" name="Int. J. Syst. Evol. Microbiol.">
        <title>The Global Catalogue of Microorganisms (GCM) 10K type strain sequencing project: providing services to taxonomists for standard genome sequencing and annotation.</title>
        <authorList>
            <consortium name="The Broad Institute Genomics Platform"/>
            <consortium name="The Broad Institute Genome Sequencing Center for Infectious Disease"/>
            <person name="Wu L."/>
            <person name="Ma J."/>
        </authorList>
    </citation>
    <scope>NUCLEOTIDE SEQUENCE [LARGE SCALE GENOMIC DNA]</scope>
    <source>
        <strain evidence="3">KCTC 22437</strain>
    </source>
</reference>
<keyword evidence="3" id="KW-1185">Reference proteome</keyword>
<proteinExistence type="predicted"/>
<comment type="caution">
    <text evidence="2">The sequence shown here is derived from an EMBL/GenBank/DDBJ whole genome shotgun (WGS) entry which is preliminary data.</text>
</comment>
<dbReference type="EMBL" id="JBHUPD010000003">
    <property type="protein sequence ID" value="MFD2874029.1"/>
    <property type="molecule type" value="Genomic_DNA"/>
</dbReference>
<keyword evidence="1" id="KW-0472">Membrane</keyword>
<protein>
    <submittedName>
        <fullName evidence="2">Uncharacterized protein</fullName>
    </submittedName>
</protein>
<evidence type="ECO:0000313" key="3">
    <source>
        <dbReference type="Proteomes" id="UP001597557"/>
    </source>
</evidence>
<accession>A0ABW5YFL7</accession>